<dbReference type="Pfam" id="PF13312">
    <property type="entry name" value="DUF4081"/>
    <property type="match status" value="1"/>
</dbReference>
<dbReference type="PROSITE" id="PS51186">
    <property type="entry name" value="GNAT"/>
    <property type="match status" value="1"/>
</dbReference>
<dbReference type="EMBL" id="CABL01000005">
    <property type="protein sequence ID" value="CBH74982.1"/>
    <property type="molecule type" value="Genomic_DNA"/>
</dbReference>
<dbReference type="InterPro" id="IPR000182">
    <property type="entry name" value="GNAT_dom"/>
</dbReference>
<keyword evidence="2" id="KW-0808">Transferase</keyword>
<dbReference type="SUPFAM" id="SSF55729">
    <property type="entry name" value="Acyl-CoA N-acyltransferases (Nat)"/>
    <property type="match status" value="1"/>
</dbReference>
<dbReference type="InterPro" id="IPR025289">
    <property type="entry name" value="DUF4081"/>
</dbReference>
<feature type="domain" description="N-acetyltransferase" evidence="1">
    <location>
        <begin position="133"/>
        <end position="271"/>
    </location>
</feature>
<organism evidence="2">
    <name type="scientific">mine drainage metagenome</name>
    <dbReference type="NCBI Taxonomy" id="410659"/>
    <lineage>
        <taxon>unclassified sequences</taxon>
        <taxon>metagenomes</taxon>
        <taxon>ecological metagenomes</taxon>
    </lineage>
</organism>
<evidence type="ECO:0000313" key="2">
    <source>
        <dbReference type="EMBL" id="CBH74982.1"/>
    </source>
</evidence>
<dbReference type="Pfam" id="PF00583">
    <property type="entry name" value="Acetyltransf_1"/>
    <property type="match status" value="1"/>
</dbReference>
<dbReference type="GO" id="GO:0016747">
    <property type="term" value="F:acyltransferase activity, transferring groups other than amino-acyl groups"/>
    <property type="evidence" value="ECO:0007669"/>
    <property type="project" value="InterPro"/>
</dbReference>
<dbReference type="AlphaFoldDB" id="E6PEU6"/>
<comment type="caution">
    <text evidence="2">The sequence shown here is derived from an EMBL/GenBank/DDBJ whole genome shotgun (WGS) entry which is preliminary data.</text>
</comment>
<protein>
    <submittedName>
        <fullName evidence="2">Putative GCN5-related N-acetyltransferase</fullName>
    </submittedName>
</protein>
<proteinExistence type="predicted"/>
<name>E6PEU6_9ZZZZ</name>
<dbReference type="InterPro" id="IPR016181">
    <property type="entry name" value="Acyl_CoA_acyltransferase"/>
</dbReference>
<evidence type="ECO:0000259" key="1">
    <source>
        <dbReference type="PROSITE" id="PS51186"/>
    </source>
</evidence>
<accession>E6PEU6</accession>
<gene>
    <name evidence="2" type="ORF">CARN1_0157</name>
</gene>
<reference evidence="2" key="1">
    <citation type="submission" date="2009-10" db="EMBL/GenBank/DDBJ databases">
        <title>Diversity of trophic interactions inside an arsenic-rich microbial ecosystem.</title>
        <authorList>
            <person name="Bertin P.N."/>
            <person name="Heinrich-Salmeron A."/>
            <person name="Pelletier E."/>
            <person name="Goulhen-Chollet F."/>
            <person name="Arsene-Ploetze F."/>
            <person name="Gallien S."/>
            <person name="Calteau A."/>
            <person name="Vallenet D."/>
            <person name="Casiot C."/>
            <person name="Chane-Woon-Ming B."/>
            <person name="Giloteaux L."/>
            <person name="Barakat M."/>
            <person name="Bonnefoy V."/>
            <person name="Bruneel O."/>
            <person name="Chandler M."/>
            <person name="Cleiss J."/>
            <person name="Duran R."/>
            <person name="Elbaz-Poulichet F."/>
            <person name="Fonknechten N."/>
            <person name="Lauga B."/>
            <person name="Mornico D."/>
            <person name="Ortet P."/>
            <person name="Schaeffer C."/>
            <person name="Siguier P."/>
            <person name="Alexander Thil Smith A."/>
            <person name="Van Dorsselaer A."/>
            <person name="Weissenbach J."/>
            <person name="Medigue C."/>
            <person name="Le Paslier D."/>
        </authorList>
    </citation>
    <scope>NUCLEOTIDE SEQUENCE</scope>
</reference>
<sequence>MIRVAPLLAERNGEALALLEREPYLNAYLSYVLERDALSRRSLVGALLDNSLIGLAYLGRQIVLAGERTAAEGFAAYAAGMPRPKAITAPTELVEAFWDRVPDWHRAARLIREHQPVMAVDATTLLVRNDPLVRVRRATLADLTIVVENSAEMIAGELESDPRKHGREFTANIAAMIESELWWIGECVGELAFFCHIGSWSQHTAQMQGIWTVPHLRGKGIARAAFSAISARLLEIVPSLSLYVNDFNHAAIALYHGLGYRNVGEFRTILF</sequence>
<dbReference type="Gene3D" id="3.40.630.30">
    <property type="match status" value="1"/>
</dbReference>